<evidence type="ECO:0000313" key="11">
    <source>
        <dbReference type="EMBL" id="MFD2171669.1"/>
    </source>
</evidence>
<comment type="pathway">
    <text evidence="10">Lipid metabolism; phospholipid metabolism.</text>
</comment>
<comment type="similarity">
    <text evidence="10">Belongs to the PlsY family.</text>
</comment>
<dbReference type="InterPro" id="IPR003811">
    <property type="entry name" value="G3P_acylTferase_PlsY"/>
</dbReference>
<evidence type="ECO:0000256" key="3">
    <source>
        <dbReference type="ARBA" id="ARBA00022679"/>
    </source>
</evidence>
<evidence type="ECO:0000256" key="8">
    <source>
        <dbReference type="ARBA" id="ARBA00023209"/>
    </source>
</evidence>
<proteinExistence type="inferred from homology"/>
<comment type="catalytic activity">
    <reaction evidence="10">
        <text>an acyl phosphate + sn-glycerol 3-phosphate = a 1-acyl-sn-glycero-3-phosphate + phosphate</text>
        <dbReference type="Rhea" id="RHEA:34075"/>
        <dbReference type="ChEBI" id="CHEBI:43474"/>
        <dbReference type="ChEBI" id="CHEBI:57597"/>
        <dbReference type="ChEBI" id="CHEBI:57970"/>
        <dbReference type="ChEBI" id="CHEBI:59918"/>
        <dbReference type="EC" id="2.3.1.275"/>
    </reaction>
</comment>
<keyword evidence="12" id="KW-1185">Reference proteome</keyword>
<gene>
    <name evidence="10 11" type="primary">plsY</name>
    <name evidence="11" type="ORF">ACFSOY_17040</name>
</gene>
<comment type="subunit">
    <text evidence="10">Probably interacts with PlsX.</text>
</comment>
<keyword evidence="3 10" id="KW-0808">Transferase</keyword>
<dbReference type="PANTHER" id="PTHR30309">
    <property type="entry name" value="INNER MEMBRANE PROTEIN YGIH"/>
    <property type="match status" value="1"/>
</dbReference>
<name>A0ABW5A1L2_9BACL</name>
<dbReference type="Proteomes" id="UP001597343">
    <property type="component" value="Unassembled WGS sequence"/>
</dbReference>
<dbReference type="NCBIfam" id="TIGR00023">
    <property type="entry name" value="glycerol-3-phosphate 1-O-acyltransferase PlsY"/>
    <property type="match status" value="1"/>
</dbReference>
<evidence type="ECO:0000256" key="2">
    <source>
        <dbReference type="ARBA" id="ARBA00022516"/>
    </source>
</evidence>
<evidence type="ECO:0000313" key="12">
    <source>
        <dbReference type="Proteomes" id="UP001597343"/>
    </source>
</evidence>
<evidence type="ECO:0000256" key="10">
    <source>
        <dbReference type="HAMAP-Rule" id="MF_01043"/>
    </source>
</evidence>
<comment type="function">
    <text evidence="10">Catalyzes the transfer of an acyl group from acyl-phosphate (acyl-PO(4)) to glycerol-3-phosphate (G3P) to form lysophosphatidic acid (LPA). This enzyme utilizes acyl-phosphate as fatty acyl donor, but not acyl-CoA or acyl-ACP.</text>
</comment>
<evidence type="ECO:0000256" key="6">
    <source>
        <dbReference type="ARBA" id="ARBA00023098"/>
    </source>
</evidence>
<dbReference type="EMBL" id="JBHUIO010000011">
    <property type="protein sequence ID" value="MFD2171669.1"/>
    <property type="molecule type" value="Genomic_DNA"/>
</dbReference>
<dbReference type="SMART" id="SM01207">
    <property type="entry name" value="G3P_acyltransf"/>
    <property type="match status" value="1"/>
</dbReference>
<feature type="transmembrane region" description="Helical" evidence="10">
    <location>
        <begin position="212"/>
        <end position="231"/>
    </location>
</feature>
<feature type="transmembrane region" description="Helical" evidence="10">
    <location>
        <begin position="106"/>
        <end position="132"/>
    </location>
</feature>
<dbReference type="PANTHER" id="PTHR30309:SF0">
    <property type="entry name" value="GLYCEROL-3-PHOSPHATE ACYLTRANSFERASE-RELATED"/>
    <property type="match status" value="1"/>
</dbReference>
<keyword evidence="5 10" id="KW-1133">Transmembrane helix</keyword>
<dbReference type="HAMAP" id="MF_01043">
    <property type="entry name" value="PlsY"/>
    <property type="match status" value="1"/>
</dbReference>
<feature type="transmembrane region" description="Helical" evidence="10">
    <location>
        <begin position="53"/>
        <end position="75"/>
    </location>
</feature>
<evidence type="ECO:0000256" key="7">
    <source>
        <dbReference type="ARBA" id="ARBA00023136"/>
    </source>
</evidence>
<keyword evidence="9 10" id="KW-1208">Phospholipid metabolism</keyword>
<dbReference type="GO" id="GO:0004366">
    <property type="term" value="F:glycerol-3-phosphate O-acyltransferase activity"/>
    <property type="evidence" value="ECO:0007669"/>
    <property type="project" value="UniProtKB-EC"/>
</dbReference>
<keyword evidence="6 10" id="KW-0443">Lipid metabolism</keyword>
<evidence type="ECO:0000256" key="1">
    <source>
        <dbReference type="ARBA" id="ARBA00022475"/>
    </source>
</evidence>
<sequence>MIFSISMALLFGYLVGSTPFAFLLGQKKGANIFKQGSGNPGATNTLILFGKRAAAVVLILDVSKGFFPTMLTAWVTQDQTLAFWTAAGAVLGHVFSMYTKFRGGKALATAGGALLFLQPYPLLITVASYVILAFLIRYIVIATTIVIVGALCVFLFTPQVLAEQVALFLMVAGVLYRHLPNWERIFLKNEPKIGRPVHEVTLERFTKEKQEWLQLSYWITIGMILMAFVVWKI</sequence>
<evidence type="ECO:0000256" key="5">
    <source>
        <dbReference type="ARBA" id="ARBA00022989"/>
    </source>
</evidence>
<keyword evidence="11" id="KW-0012">Acyltransferase</keyword>
<feature type="transmembrane region" description="Helical" evidence="10">
    <location>
        <begin position="6"/>
        <end position="25"/>
    </location>
</feature>
<dbReference type="Pfam" id="PF02660">
    <property type="entry name" value="G3P_acyltransf"/>
    <property type="match status" value="1"/>
</dbReference>
<organism evidence="11 12">
    <name type="scientific">Tumebacillus lipolyticus</name>
    <dbReference type="NCBI Taxonomy" id="1280370"/>
    <lineage>
        <taxon>Bacteria</taxon>
        <taxon>Bacillati</taxon>
        <taxon>Bacillota</taxon>
        <taxon>Bacilli</taxon>
        <taxon>Bacillales</taxon>
        <taxon>Alicyclobacillaceae</taxon>
        <taxon>Tumebacillus</taxon>
    </lineage>
</organism>
<feature type="transmembrane region" description="Helical" evidence="10">
    <location>
        <begin position="81"/>
        <end position="99"/>
    </location>
</feature>
<evidence type="ECO:0000256" key="4">
    <source>
        <dbReference type="ARBA" id="ARBA00022692"/>
    </source>
</evidence>
<evidence type="ECO:0000256" key="9">
    <source>
        <dbReference type="ARBA" id="ARBA00023264"/>
    </source>
</evidence>
<dbReference type="RefSeq" id="WP_386048669.1">
    <property type="nucleotide sequence ID" value="NZ_JBHUIO010000011.1"/>
</dbReference>
<feature type="transmembrane region" description="Helical" evidence="10">
    <location>
        <begin position="138"/>
        <end position="156"/>
    </location>
</feature>
<accession>A0ABW5A1L2</accession>
<dbReference type="EC" id="2.3.1.275" evidence="10"/>
<keyword evidence="2 10" id="KW-0444">Lipid biosynthesis</keyword>
<keyword evidence="7 10" id="KW-0472">Membrane</keyword>
<reference evidence="12" key="1">
    <citation type="journal article" date="2019" name="Int. J. Syst. Evol. Microbiol.">
        <title>The Global Catalogue of Microorganisms (GCM) 10K type strain sequencing project: providing services to taxonomists for standard genome sequencing and annotation.</title>
        <authorList>
            <consortium name="The Broad Institute Genomics Platform"/>
            <consortium name="The Broad Institute Genome Sequencing Center for Infectious Disease"/>
            <person name="Wu L."/>
            <person name="Ma J."/>
        </authorList>
    </citation>
    <scope>NUCLEOTIDE SEQUENCE [LARGE SCALE GENOMIC DNA]</scope>
    <source>
        <strain evidence="12">CGMCC 1.13574</strain>
    </source>
</reference>
<keyword evidence="4 10" id="KW-0812">Transmembrane</keyword>
<comment type="caution">
    <text evidence="11">The sequence shown here is derived from an EMBL/GenBank/DDBJ whole genome shotgun (WGS) entry which is preliminary data.</text>
</comment>
<comment type="subcellular location">
    <subcellularLocation>
        <location evidence="10">Cell membrane</location>
        <topology evidence="10">Multi-pass membrane protein</topology>
    </subcellularLocation>
</comment>
<keyword evidence="8 10" id="KW-0594">Phospholipid biosynthesis</keyword>
<keyword evidence="1 10" id="KW-1003">Cell membrane</keyword>
<protein>
    <recommendedName>
        <fullName evidence="10">Glycerol-3-phosphate acyltransferase</fullName>
    </recommendedName>
    <alternativeName>
        <fullName evidence="10">Acyl-PO4 G3P acyltransferase</fullName>
    </alternativeName>
    <alternativeName>
        <fullName evidence="10">Acyl-phosphate--glycerol-3-phosphate acyltransferase</fullName>
    </alternativeName>
    <alternativeName>
        <fullName evidence="10">G3P acyltransferase</fullName>
        <shortName evidence="10">GPAT</shortName>
        <ecNumber evidence="10">2.3.1.275</ecNumber>
    </alternativeName>
    <alternativeName>
        <fullName evidence="10">Lysophosphatidic acid synthase</fullName>
        <shortName evidence="10">LPA synthase</shortName>
    </alternativeName>
</protein>